<comment type="caution">
    <text evidence="2">The sequence shown here is derived from an EMBL/GenBank/DDBJ whole genome shotgun (WGS) entry which is preliminary data.</text>
</comment>
<feature type="domain" description="Signal transduction histidine kinase subgroup 3 dimerisation and phosphoacceptor" evidence="1">
    <location>
        <begin position="28"/>
        <end position="93"/>
    </location>
</feature>
<dbReference type="Proteomes" id="UP001183202">
    <property type="component" value="Unassembled WGS sequence"/>
</dbReference>
<evidence type="ECO:0000313" key="2">
    <source>
        <dbReference type="EMBL" id="MDT0350370.1"/>
    </source>
</evidence>
<proteinExistence type="predicted"/>
<accession>A0ABU2N8U9</accession>
<dbReference type="GO" id="GO:0016301">
    <property type="term" value="F:kinase activity"/>
    <property type="evidence" value="ECO:0007669"/>
    <property type="project" value="UniProtKB-KW"/>
</dbReference>
<sequence length="207" mass="22206">MALDPAPLVLGDDVARLRRTARRHWAARRDLERRLHDGAALRVSALTLRLGLLRHLHPEGEHEFRVAVEGLQDELHLVLQELRDIAGRLYPPLLDEAGLGPALREAAGQCTAPVRIDAPDDRFGPDVEGAVYFAVLGCLPDGEAGPVEVVIRHEADDLVVLVSGVDPCQAVTVHDGVRLLGGTVTMGGPAEDVSTDAISITVRIPCA</sequence>
<protein>
    <submittedName>
        <fullName evidence="2">Histidine kinase</fullName>
    </submittedName>
</protein>
<dbReference type="Pfam" id="PF07730">
    <property type="entry name" value="HisKA_3"/>
    <property type="match status" value="1"/>
</dbReference>
<name>A0ABU2N8U9_9PSEU</name>
<dbReference type="InterPro" id="IPR011712">
    <property type="entry name" value="Sig_transdc_His_kin_sub3_dim/P"/>
</dbReference>
<keyword evidence="3" id="KW-1185">Reference proteome</keyword>
<keyword evidence="2" id="KW-0808">Transferase</keyword>
<gene>
    <name evidence="2" type="ORF">RM445_12630</name>
</gene>
<dbReference type="EMBL" id="JAVREJ010000007">
    <property type="protein sequence ID" value="MDT0350370.1"/>
    <property type="molecule type" value="Genomic_DNA"/>
</dbReference>
<dbReference type="RefSeq" id="WP_311556404.1">
    <property type="nucleotide sequence ID" value="NZ_JAVREJ010000007.1"/>
</dbReference>
<keyword evidence="2" id="KW-0418">Kinase</keyword>
<organism evidence="2 3">
    <name type="scientific">Pseudonocardia charpentierae</name>
    <dbReference type="NCBI Taxonomy" id="3075545"/>
    <lineage>
        <taxon>Bacteria</taxon>
        <taxon>Bacillati</taxon>
        <taxon>Actinomycetota</taxon>
        <taxon>Actinomycetes</taxon>
        <taxon>Pseudonocardiales</taxon>
        <taxon>Pseudonocardiaceae</taxon>
        <taxon>Pseudonocardia</taxon>
    </lineage>
</organism>
<evidence type="ECO:0000313" key="3">
    <source>
        <dbReference type="Proteomes" id="UP001183202"/>
    </source>
</evidence>
<reference evidence="3" key="1">
    <citation type="submission" date="2023-07" db="EMBL/GenBank/DDBJ databases">
        <title>30 novel species of actinomycetes from the DSMZ collection.</title>
        <authorList>
            <person name="Nouioui I."/>
        </authorList>
    </citation>
    <scope>NUCLEOTIDE SEQUENCE [LARGE SCALE GENOMIC DNA]</scope>
    <source>
        <strain evidence="3">DSM 45834</strain>
    </source>
</reference>
<evidence type="ECO:0000259" key="1">
    <source>
        <dbReference type="Pfam" id="PF07730"/>
    </source>
</evidence>